<sequence>MLSIVLLGSGNLAQHLANAIYSSDGLELKQVYGRNPKALNSFETFAPITNSISEIVQADIYLLAVTDGNIGHLAAQLPETVGTIVHTSGAVGMDVIGNDKRGVFYPVQTFTKGKPVDFWAIPICIEANTEQSEQHLVKLANGLSNQVYKLGSEQRSQLHLSAVFANNFSNYLFGISEEICRRNNIPFEILRPLILETALKVQTLSPFNAQTGPARRGDTNSIQKHLELITSTTEREIYTLLSNAIKTNHEEEL</sequence>
<dbReference type="PANTHER" id="PTHR40459">
    <property type="entry name" value="CONSERVED HYPOTHETICAL ALANINE AND LEUCINE RICH PROTEIN"/>
    <property type="match status" value="1"/>
</dbReference>
<accession>A0ABT0PSZ8</accession>
<comment type="caution">
    <text evidence="3">The sequence shown here is derived from an EMBL/GenBank/DDBJ whole genome shotgun (WGS) entry which is preliminary data.</text>
</comment>
<organism evidence="3 4">
    <name type="scientific">Flagellimonas spongiicola</name>
    <dbReference type="NCBI Taxonomy" id="2942208"/>
    <lineage>
        <taxon>Bacteria</taxon>
        <taxon>Pseudomonadati</taxon>
        <taxon>Bacteroidota</taxon>
        <taxon>Flavobacteriia</taxon>
        <taxon>Flavobacteriales</taxon>
        <taxon>Flavobacteriaceae</taxon>
        <taxon>Flagellimonas</taxon>
    </lineage>
</organism>
<dbReference type="Proteomes" id="UP001203607">
    <property type="component" value="Unassembled WGS sequence"/>
</dbReference>
<name>A0ABT0PSZ8_9FLAO</name>
<dbReference type="SUPFAM" id="SSF51735">
    <property type="entry name" value="NAD(P)-binding Rossmann-fold domains"/>
    <property type="match status" value="1"/>
</dbReference>
<evidence type="ECO:0000313" key="3">
    <source>
        <dbReference type="EMBL" id="MCL6273583.1"/>
    </source>
</evidence>
<proteinExistence type="predicted"/>
<dbReference type="InterPro" id="IPR036291">
    <property type="entry name" value="NAD(P)-bd_dom_sf"/>
</dbReference>
<dbReference type="InterPro" id="IPR028939">
    <property type="entry name" value="P5C_Rdtase_cat_N"/>
</dbReference>
<feature type="domain" description="Pyrroline-5-carboxylate reductase catalytic N-terminal" evidence="1">
    <location>
        <begin position="4"/>
        <end position="79"/>
    </location>
</feature>
<gene>
    <name evidence="3" type="ORF">M3P19_06150</name>
</gene>
<dbReference type="RefSeq" id="WP_249656755.1">
    <property type="nucleotide sequence ID" value="NZ_JAMFMA010000001.1"/>
</dbReference>
<protein>
    <submittedName>
        <fullName evidence="3">DUF2520 domain-containing protein</fullName>
    </submittedName>
</protein>
<evidence type="ECO:0000259" key="1">
    <source>
        <dbReference type="Pfam" id="PF03807"/>
    </source>
</evidence>
<evidence type="ECO:0000259" key="2">
    <source>
        <dbReference type="Pfam" id="PF10728"/>
    </source>
</evidence>
<dbReference type="Pfam" id="PF10728">
    <property type="entry name" value="DUF2520"/>
    <property type="match status" value="1"/>
</dbReference>
<keyword evidence="4" id="KW-1185">Reference proteome</keyword>
<dbReference type="PANTHER" id="PTHR40459:SF1">
    <property type="entry name" value="CONSERVED HYPOTHETICAL ALANINE AND LEUCINE RICH PROTEIN"/>
    <property type="match status" value="1"/>
</dbReference>
<dbReference type="SUPFAM" id="SSF48179">
    <property type="entry name" value="6-phosphogluconate dehydrogenase C-terminal domain-like"/>
    <property type="match status" value="1"/>
</dbReference>
<dbReference type="InterPro" id="IPR018931">
    <property type="entry name" value="DUF2520"/>
</dbReference>
<feature type="domain" description="DUF2520" evidence="2">
    <location>
        <begin position="121"/>
        <end position="244"/>
    </location>
</feature>
<reference evidence="3 4" key="1">
    <citation type="submission" date="2022-05" db="EMBL/GenBank/DDBJ databases">
        <authorList>
            <person name="Park J.-S."/>
        </authorList>
    </citation>
    <scope>NUCLEOTIDE SEQUENCE [LARGE SCALE GENOMIC DNA]</scope>
    <source>
        <strain evidence="3 4">2012CJ35-5</strain>
    </source>
</reference>
<dbReference type="EMBL" id="JAMFMA010000001">
    <property type="protein sequence ID" value="MCL6273583.1"/>
    <property type="molecule type" value="Genomic_DNA"/>
</dbReference>
<dbReference type="Pfam" id="PF03807">
    <property type="entry name" value="F420_oxidored"/>
    <property type="match status" value="1"/>
</dbReference>
<dbReference type="InterPro" id="IPR037108">
    <property type="entry name" value="TM1727-like_C_sf"/>
</dbReference>
<dbReference type="Gene3D" id="1.10.1040.20">
    <property type="entry name" value="ProC-like, C-terminal domain"/>
    <property type="match status" value="1"/>
</dbReference>
<evidence type="ECO:0000313" key="4">
    <source>
        <dbReference type="Proteomes" id="UP001203607"/>
    </source>
</evidence>
<dbReference type="Gene3D" id="3.40.50.720">
    <property type="entry name" value="NAD(P)-binding Rossmann-like Domain"/>
    <property type="match status" value="1"/>
</dbReference>
<dbReference type="InterPro" id="IPR008927">
    <property type="entry name" value="6-PGluconate_DH-like_C_sf"/>
</dbReference>